<evidence type="ECO:0000256" key="8">
    <source>
        <dbReference type="ARBA" id="ARBA00022723"/>
    </source>
</evidence>
<keyword evidence="10" id="KW-0460">Magnesium</keyword>
<evidence type="ECO:0000256" key="4">
    <source>
        <dbReference type="ARBA" id="ARBA00007947"/>
    </source>
</evidence>
<evidence type="ECO:0000256" key="5">
    <source>
        <dbReference type="ARBA" id="ARBA00022490"/>
    </source>
</evidence>
<dbReference type="GO" id="GO:0008360">
    <property type="term" value="P:regulation of cell shape"/>
    <property type="evidence" value="ECO:0007669"/>
    <property type="project" value="UniProtKB-KW"/>
</dbReference>
<comment type="cofactor">
    <cofactor evidence="1">
        <name>Mg(2+)</name>
        <dbReference type="ChEBI" id="CHEBI:18420"/>
    </cofactor>
</comment>
<accession>A0A3B0RGA4</accession>
<evidence type="ECO:0000256" key="11">
    <source>
        <dbReference type="ARBA" id="ARBA00022960"/>
    </source>
</evidence>
<comment type="similarity">
    <text evidence="4">In the N-terminal section; belongs to the N-acetylglucosamine-1-phosphate uridyltransferase family.</text>
</comment>
<dbReference type="AlphaFoldDB" id="A0A3B0RGA4"/>
<keyword evidence="11" id="KW-0133">Cell shape</keyword>
<evidence type="ECO:0000256" key="13">
    <source>
        <dbReference type="ARBA" id="ARBA00023268"/>
    </source>
</evidence>
<dbReference type="InterPro" id="IPR029044">
    <property type="entry name" value="Nucleotide-diphossugar_trans"/>
</dbReference>
<evidence type="ECO:0000256" key="17">
    <source>
        <dbReference type="ARBA" id="ARBA00048493"/>
    </source>
</evidence>
<dbReference type="InterPro" id="IPR018357">
    <property type="entry name" value="Hexapep_transf_CS"/>
</dbReference>
<keyword evidence="12" id="KW-0573">Peptidoglycan synthesis</keyword>
<comment type="catalytic activity">
    <reaction evidence="16">
        <text>alpha-D-glucosamine 1-phosphate + acetyl-CoA = N-acetyl-alpha-D-glucosamine 1-phosphate + CoA + H(+)</text>
        <dbReference type="Rhea" id="RHEA:13725"/>
        <dbReference type="ChEBI" id="CHEBI:15378"/>
        <dbReference type="ChEBI" id="CHEBI:57287"/>
        <dbReference type="ChEBI" id="CHEBI:57288"/>
        <dbReference type="ChEBI" id="CHEBI:57776"/>
        <dbReference type="ChEBI" id="CHEBI:58516"/>
        <dbReference type="EC" id="2.3.1.157"/>
    </reaction>
</comment>
<evidence type="ECO:0000256" key="9">
    <source>
        <dbReference type="ARBA" id="ARBA00022737"/>
    </source>
</evidence>
<reference evidence="19" key="1">
    <citation type="submission" date="2018-06" db="EMBL/GenBank/DDBJ databases">
        <authorList>
            <person name="Zhirakovskaya E."/>
        </authorList>
    </citation>
    <scope>NUCLEOTIDE SEQUENCE</scope>
</reference>
<dbReference type="GO" id="GO:0009252">
    <property type="term" value="P:peptidoglycan biosynthetic process"/>
    <property type="evidence" value="ECO:0007669"/>
    <property type="project" value="UniProtKB-KW"/>
</dbReference>
<dbReference type="InterPro" id="IPR005882">
    <property type="entry name" value="Bifunctional_GlmU"/>
</dbReference>
<evidence type="ECO:0000256" key="2">
    <source>
        <dbReference type="ARBA" id="ARBA00004496"/>
    </source>
</evidence>
<evidence type="ECO:0000256" key="12">
    <source>
        <dbReference type="ARBA" id="ARBA00022984"/>
    </source>
</evidence>
<evidence type="ECO:0000256" key="3">
    <source>
        <dbReference type="ARBA" id="ARBA00007707"/>
    </source>
</evidence>
<dbReference type="InterPro" id="IPR011004">
    <property type="entry name" value="Trimer_LpxA-like_sf"/>
</dbReference>
<keyword evidence="7 19" id="KW-0548">Nucleotidyltransferase</keyword>
<protein>
    <submittedName>
        <fullName evidence="19">N-acetylglucosamine-1-phosphate uridyltransferase / Glucosamine-1-phosphate N-acetyltransferase</fullName>
        <ecNumber evidence="19">2.3.1.157</ecNumber>
        <ecNumber evidence="19">2.7.7.23</ecNumber>
    </submittedName>
</protein>
<evidence type="ECO:0000256" key="1">
    <source>
        <dbReference type="ARBA" id="ARBA00001946"/>
    </source>
</evidence>
<dbReference type="Pfam" id="PF00132">
    <property type="entry name" value="Hexapep"/>
    <property type="match status" value="1"/>
</dbReference>
<keyword evidence="15" id="KW-0961">Cell wall biogenesis/degradation</keyword>
<dbReference type="GO" id="GO:0019134">
    <property type="term" value="F:glucosamine-1-phosphate N-acetyltransferase activity"/>
    <property type="evidence" value="ECO:0007669"/>
    <property type="project" value="UniProtKB-EC"/>
</dbReference>
<feature type="domain" description="MobA-like NTP transferase" evidence="18">
    <location>
        <begin position="7"/>
        <end position="135"/>
    </location>
</feature>
<dbReference type="InterPro" id="IPR038009">
    <property type="entry name" value="GlmU_C_LbH"/>
</dbReference>
<dbReference type="SUPFAM" id="SSF53448">
    <property type="entry name" value="Nucleotide-diphospho-sugar transferases"/>
    <property type="match status" value="1"/>
</dbReference>
<sequence>MPKQRAAIILAAGHGSRMKSDLPKVLHKVGGRSMFDWLVALVREAGAARIAAIVGTQTPLVKQAAINALGGGGVAIQDPPNGTGHATACASEVLAGFDGNALVVFADSPLITPATIERVFAALDAGAAVAVLGFEPDVPGAYGRLVENATGDLLQIVEAKDASAEQLAIGLCNSGVVATDAKLLFELLSEVTNDNANGEYYLTDIVALAVARGLTAKAVRASEEEVLGVNSRTELAMAEQIFQSRARQQALDAGVGLLAPETVFFSFDTELEADVVVEPNVVFGPGVSVKSGALIRAFSYLEGARVNEDTVIGPYARLRPGTLVKGGAKIGNFVEVKKTTVREGAKISHLSYIGDADVGANANIGAGTITCNYDGFDKYRTEIGEGAFIGSNTALVAPVSIGDGAIIGAGSVITKRVPADAMAVARGKQKIIDGWAVGFRNKKKKS</sequence>
<dbReference type="GO" id="GO:0000902">
    <property type="term" value="P:cell morphogenesis"/>
    <property type="evidence" value="ECO:0007669"/>
    <property type="project" value="InterPro"/>
</dbReference>
<name>A0A3B0RGA4_9ZZZZ</name>
<comment type="subcellular location">
    <subcellularLocation>
        <location evidence="2">Cytoplasm</location>
    </subcellularLocation>
</comment>
<keyword evidence="6 19" id="KW-0808">Transferase</keyword>
<dbReference type="InterPro" id="IPR001451">
    <property type="entry name" value="Hexapep"/>
</dbReference>
<evidence type="ECO:0000256" key="15">
    <source>
        <dbReference type="ARBA" id="ARBA00023316"/>
    </source>
</evidence>
<evidence type="ECO:0000313" key="19">
    <source>
        <dbReference type="EMBL" id="VAV92010.1"/>
    </source>
</evidence>
<dbReference type="GO" id="GO:0005737">
    <property type="term" value="C:cytoplasm"/>
    <property type="evidence" value="ECO:0007669"/>
    <property type="project" value="UniProtKB-SubCell"/>
</dbReference>
<dbReference type="InterPro" id="IPR025877">
    <property type="entry name" value="MobA-like_NTP_Trfase"/>
</dbReference>
<dbReference type="GO" id="GO:0000287">
    <property type="term" value="F:magnesium ion binding"/>
    <property type="evidence" value="ECO:0007669"/>
    <property type="project" value="InterPro"/>
</dbReference>
<dbReference type="GO" id="GO:0006048">
    <property type="term" value="P:UDP-N-acetylglucosamine biosynthetic process"/>
    <property type="evidence" value="ECO:0007669"/>
    <property type="project" value="InterPro"/>
</dbReference>
<keyword evidence="14 19" id="KW-0012">Acyltransferase</keyword>
<evidence type="ECO:0000256" key="14">
    <source>
        <dbReference type="ARBA" id="ARBA00023315"/>
    </source>
</evidence>
<evidence type="ECO:0000259" key="18">
    <source>
        <dbReference type="Pfam" id="PF12804"/>
    </source>
</evidence>
<dbReference type="CDD" id="cd03353">
    <property type="entry name" value="LbH_GlmU_C"/>
    <property type="match status" value="1"/>
</dbReference>
<dbReference type="EMBL" id="UOEE01000135">
    <property type="protein sequence ID" value="VAV92010.1"/>
    <property type="molecule type" value="Genomic_DNA"/>
</dbReference>
<keyword evidence="9" id="KW-0677">Repeat</keyword>
<dbReference type="Pfam" id="PF12804">
    <property type="entry name" value="NTP_transf_3"/>
    <property type="match status" value="1"/>
</dbReference>
<proteinExistence type="inferred from homology"/>
<dbReference type="InterPro" id="IPR050065">
    <property type="entry name" value="GlmU-like"/>
</dbReference>
<dbReference type="NCBIfam" id="TIGR01173">
    <property type="entry name" value="glmU"/>
    <property type="match status" value="1"/>
</dbReference>
<dbReference type="SUPFAM" id="SSF51161">
    <property type="entry name" value="Trimeric LpxA-like enzymes"/>
    <property type="match status" value="1"/>
</dbReference>
<dbReference type="PANTHER" id="PTHR43584">
    <property type="entry name" value="NUCLEOTIDYL TRANSFERASE"/>
    <property type="match status" value="1"/>
</dbReference>
<comment type="catalytic activity">
    <reaction evidence="17">
        <text>N-acetyl-alpha-D-glucosamine 1-phosphate + UTP + H(+) = UDP-N-acetyl-alpha-D-glucosamine + diphosphate</text>
        <dbReference type="Rhea" id="RHEA:13509"/>
        <dbReference type="ChEBI" id="CHEBI:15378"/>
        <dbReference type="ChEBI" id="CHEBI:33019"/>
        <dbReference type="ChEBI" id="CHEBI:46398"/>
        <dbReference type="ChEBI" id="CHEBI:57705"/>
        <dbReference type="ChEBI" id="CHEBI:57776"/>
        <dbReference type="EC" id="2.7.7.23"/>
    </reaction>
</comment>
<dbReference type="NCBIfam" id="NF010933">
    <property type="entry name" value="PRK14353.1"/>
    <property type="match status" value="1"/>
</dbReference>
<dbReference type="PANTHER" id="PTHR43584:SF3">
    <property type="entry name" value="BIFUNCTIONAL PROTEIN GLMU"/>
    <property type="match status" value="1"/>
</dbReference>
<dbReference type="PROSITE" id="PS00101">
    <property type="entry name" value="HEXAPEP_TRANSFERASES"/>
    <property type="match status" value="1"/>
</dbReference>
<dbReference type="GO" id="GO:0003977">
    <property type="term" value="F:UDP-N-acetylglucosamine diphosphorylase activity"/>
    <property type="evidence" value="ECO:0007669"/>
    <property type="project" value="UniProtKB-EC"/>
</dbReference>
<dbReference type="GO" id="GO:0071555">
    <property type="term" value="P:cell wall organization"/>
    <property type="evidence" value="ECO:0007669"/>
    <property type="project" value="UniProtKB-KW"/>
</dbReference>
<organism evidence="19">
    <name type="scientific">hydrothermal vent metagenome</name>
    <dbReference type="NCBI Taxonomy" id="652676"/>
    <lineage>
        <taxon>unclassified sequences</taxon>
        <taxon>metagenomes</taxon>
        <taxon>ecological metagenomes</taxon>
    </lineage>
</organism>
<dbReference type="CDD" id="cd02540">
    <property type="entry name" value="GT2_GlmU_N_bac"/>
    <property type="match status" value="1"/>
</dbReference>
<dbReference type="Gene3D" id="2.160.10.10">
    <property type="entry name" value="Hexapeptide repeat proteins"/>
    <property type="match status" value="1"/>
</dbReference>
<evidence type="ECO:0000256" key="10">
    <source>
        <dbReference type="ARBA" id="ARBA00022842"/>
    </source>
</evidence>
<dbReference type="Gene3D" id="3.90.550.10">
    <property type="entry name" value="Spore Coat Polysaccharide Biosynthesis Protein SpsA, Chain A"/>
    <property type="match status" value="1"/>
</dbReference>
<keyword evidence="13" id="KW-0511">Multifunctional enzyme</keyword>
<dbReference type="EC" id="2.7.7.23" evidence="19"/>
<evidence type="ECO:0000256" key="6">
    <source>
        <dbReference type="ARBA" id="ARBA00022679"/>
    </source>
</evidence>
<gene>
    <name evidence="19" type="ORF">MNBD_ALPHA06-2048</name>
</gene>
<evidence type="ECO:0000256" key="16">
    <source>
        <dbReference type="ARBA" id="ARBA00048247"/>
    </source>
</evidence>
<dbReference type="EC" id="2.3.1.157" evidence="19"/>
<comment type="similarity">
    <text evidence="3">In the C-terminal section; belongs to the transferase hexapeptide repeat family.</text>
</comment>
<keyword evidence="5" id="KW-0963">Cytoplasm</keyword>
<keyword evidence="8" id="KW-0479">Metal-binding</keyword>
<dbReference type="HAMAP" id="MF_01631">
    <property type="entry name" value="GlmU"/>
    <property type="match status" value="1"/>
</dbReference>
<evidence type="ECO:0000256" key="7">
    <source>
        <dbReference type="ARBA" id="ARBA00022695"/>
    </source>
</evidence>